<evidence type="ECO:0000313" key="14">
    <source>
        <dbReference type="EMBL" id="KKR69909.1"/>
    </source>
</evidence>
<evidence type="ECO:0000256" key="2">
    <source>
        <dbReference type="ARBA" id="ARBA00009779"/>
    </source>
</evidence>
<keyword evidence="9 12" id="KW-1133">Transmembrane helix</keyword>
<dbReference type="InterPro" id="IPR050083">
    <property type="entry name" value="HtpX_protease"/>
</dbReference>
<keyword evidence="10 12" id="KW-0482">Metalloprotease</keyword>
<comment type="caution">
    <text evidence="14">The sequence shown here is derived from an EMBL/GenBank/DDBJ whole genome shotgun (WGS) entry which is preliminary data.</text>
</comment>
<feature type="binding site" evidence="12">
    <location>
        <position position="143"/>
    </location>
    <ligand>
        <name>Zn(2+)</name>
        <dbReference type="ChEBI" id="CHEBI:29105"/>
        <note>catalytic</note>
    </ligand>
</feature>
<feature type="transmembrane region" description="Helical" evidence="12">
    <location>
        <begin position="42"/>
        <end position="60"/>
    </location>
</feature>
<evidence type="ECO:0000256" key="1">
    <source>
        <dbReference type="ARBA" id="ARBA00004651"/>
    </source>
</evidence>
<evidence type="ECO:0000313" key="15">
    <source>
        <dbReference type="Proteomes" id="UP000034452"/>
    </source>
</evidence>
<dbReference type="GO" id="GO:0004222">
    <property type="term" value="F:metalloendopeptidase activity"/>
    <property type="evidence" value="ECO:0007669"/>
    <property type="project" value="UniProtKB-UniRule"/>
</dbReference>
<evidence type="ECO:0000256" key="5">
    <source>
        <dbReference type="ARBA" id="ARBA00022692"/>
    </source>
</evidence>
<dbReference type="AlphaFoldDB" id="A0A0G0SYR6"/>
<dbReference type="Pfam" id="PF01435">
    <property type="entry name" value="Peptidase_M48"/>
    <property type="match status" value="1"/>
</dbReference>
<dbReference type="Proteomes" id="UP000034452">
    <property type="component" value="Unassembled WGS sequence"/>
</dbReference>
<dbReference type="HAMAP" id="MF_00188">
    <property type="entry name" value="Pept_M48_protease_HtpX"/>
    <property type="match status" value="1"/>
</dbReference>
<evidence type="ECO:0000256" key="4">
    <source>
        <dbReference type="ARBA" id="ARBA00022670"/>
    </source>
</evidence>
<dbReference type="InterPro" id="IPR022919">
    <property type="entry name" value="Pept_M48_protease_HtpX"/>
</dbReference>
<evidence type="ECO:0000256" key="6">
    <source>
        <dbReference type="ARBA" id="ARBA00022723"/>
    </source>
</evidence>
<comment type="cofactor">
    <cofactor evidence="12">
        <name>Zn(2+)</name>
        <dbReference type="ChEBI" id="CHEBI:29105"/>
    </cofactor>
    <text evidence="12">Binds 1 zinc ion per subunit.</text>
</comment>
<evidence type="ECO:0000259" key="13">
    <source>
        <dbReference type="Pfam" id="PF01435"/>
    </source>
</evidence>
<keyword evidence="7 12" id="KW-0378">Hydrolase</keyword>
<organism evidence="14 15">
    <name type="scientific">Candidatus Nomurabacteria bacterium GW2011_GWB1_40_7</name>
    <dbReference type="NCBI Taxonomy" id="1618744"/>
    <lineage>
        <taxon>Bacteria</taxon>
        <taxon>Candidatus Nomuraibacteriota</taxon>
    </lineage>
</organism>
<gene>
    <name evidence="12" type="primary">htpX</name>
    <name evidence="14" type="ORF">UU13_C0019G0011</name>
</gene>
<keyword evidence="11 12" id="KW-0472">Membrane</keyword>
<evidence type="ECO:0000256" key="11">
    <source>
        <dbReference type="ARBA" id="ARBA00023136"/>
    </source>
</evidence>
<evidence type="ECO:0000256" key="9">
    <source>
        <dbReference type="ARBA" id="ARBA00022989"/>
    </source>
</evidence>
<feature type="transmembrane region" description="Helical" evidence="12">
    <location>
        <begin position="190"/>
        <end position="214"/>
    </location>
</feature>
<keyword evidence="6 12" id="KW-0479">Metal-binding</keyword>
<dbReference type="PATRIC" id="fig|1618744.3.peg.548"/>
<accession>A0A0G0SYR6</accession>
<dbReference type="EC" id="3.4.24.-" evidence="12"/>
<sequence length="302" mass="32949">MATLYTEQSKNVTKTWLLMSVFFVVVIGFGWFFSYYYGNPNILYFFVAFSILMNIFSYWFSDRIVLALAGAKEAKREEYFDLYTSVENLAITAGLPMPRVYVVQDQAPNAFATGRDKNHAVVCATTGLLAILNKTELEGVIAHELSHIGNKDMLLSTVVVVLVGFVTIVADVFRRNLFFGGRRDSKGGGGLFLIIGIILSILAPLFAVLIQLAISRKREFLADASGALLTRYPDGLANALRKISGASQPMVRQSGAIAHLYIADPKGVSVGLPAQAGKKIGGFFATHPPVEERIKALVGEGK</sequence>
<evidence type="ECO:0000256" key="3">
    <source>
        <dbReference type="ARBA" id="ARBA00022475"/>
    </source>
</evidence>
<feature type="transmembrane region" description="Helical" evidence="12">
    <location>
        <begin position="16"/>
        <end position="36"/>
    </location>
</feature>
<dbReference type="PANTHER" id="PTHR43221:SF1">
    <property type="entry name" value="PROTEASE HTPX"/>
    <property type="match status" value="1"/>
</dbReference>
<comment type="similarity">
    <text evidence="2 12">Belongs to the peptidase M48B family.</text>
</comment>
<dbReference type="PANTHER" id="PTHR43221">
    <property type="entry name" value="PROTEASE HTPX"/>
    <property type="match status" value="1"/>
</dbReference>
<keyword evidence="3 12" id="KW-1003">Cell membrane</keyword>
<evidence type="ECO:0000256" key="10">
    <source>
        <dbReference type="ARBA" id="ARBA00023049"/>
    </source>
</evidence>
<dbReference type="EMBL" id="LBZL01000019">
    <property type="protein sequence ID" value="KKR69909.1"/>
    <property type="molecule type" value="Genomic_DNA"/>
</dbReference>
<dbReference type="GO" id="GO:0008270">
    <property type="term" value="F:zinc ion binding"/>
    <property type="evidence" value="ECO:0007669"/>
    <property type="project" value="UniProtKB-UniRule"/>
</dbReference>
<evidence type="ECO:0000256" key="7">
    <source>
        <dbReference type="ARBA" id="ARBA00022801"/>
    </source>
</evidence>
<feature type="binding site" evidence="12">
    <location>
        <position position="219"/>
    </location>
    <ligand>
        <name>Zn(2+)</name>
        <dbReference type="ChEBI" id="CHEBI:29105"/>
        <note>catalytic</note>
    </ligand>
</feature>
<feature type="active site" evidence="12">
    <location>
        <position position="144"/>
    </location>
</feature>
<proteinExistence type="inferred from homology"/>
<name>A0A0G0SYR6_9BACT</name>
<dbReference type="GO" id="GO:0005886">
    <property type="term" value="C:plasma membrane"/>
    <property type="evidence" value="ECO:0007669"/>
    <property type="project" value="UniProtKB-SubCell"/>
</dbReference>
<feature type="domain" description="Peptidase M48" evidence="13">
    <location>
        <begin position="82"/>
        <end position="298"/>
    </location>
</feature>
<protein>
    <recommendedName>
        <fullName evidence="12">Protease HtpX homolog</fullName>
        <ecNumber evidence="12">3.4.24.-</ecNumber>
    </recommendedName>
</protein>
<feature type="binding site" evidence="12">
    <location>
        <position position="147"/>
    </location>
    <ligand>
        <name>Zn(2+)</name>
        <dbReference type="ChEBI" id="CHEBI:29105"/>
        <note>catalytic</note>
    </ligand>
</feature>
<dbReference type="Gene3D" id="3.30.2010.10">
    <property type="entry name" value="Metalloproteases ('zincins'), catalytic domain"/>
    <property type="match status" value="1"/>
</dbReference>
<dbReference type="CDD" id="cd07340">
    <property type="entry name" value="M48B_Htpx_like"/>
    <property type="match status" value="1"/>
</dbReference>
<keyword evidence="8 12" id="KW-0862">Zinc</keyword>
<comment type="subcellular location">
    <subcellularLocation>
        <location evidence="1 12">Cell membrane</location>
        <topology evidence="1 12">Multi-pass membrane protein</topology>
    </subcellularLocation>
</comment>
<dbReference type="GO" id="GO:0006508">
    <property type="term" value="P:proteolysis"/>
    <property type="evidence" value="ECO:0007669"/>
    <property type="project" value="UniProtKB-KW"/>
</dbReference>
<evidence type="ECO:0000256" key="12">
    <source>
        <dbReference type="HAMAP-Rule" id="MF_00188"/>
    </source>
</evidence>
<dbReference type="InterPro" id="IPR001915">
    <property type="entry name" value="Peptidase_M48"/>
</dbReference>
<keyword evidence="5 12" id="KW-0812">Transmembrane</keyword>
<keyword evidence="4 12" id="KW-0645">Protease</keyword>
<reference evidence="14 15" key="1">
    <citation type="journal article" date="2015" name="Nature">
        <title>rRNA introns, odd ribosomes, and small enigmatic genomes across a large radiation of phyla.</title>
        <authorList>
            <person name="Brown C.T."/>
            <person name="Hug L.A."/>
            <person name="Thomas B.C."/>
            <person name="Sharon I."/>
            <person name="Castelle C.J."/>
            <person name="Singh A."/>
            <person name="Wilkins M.J."/>
            <person name="Williams K.H."/>
            <person name="Banfield J.F."/>
        </authorList>
    </citation>
    <scope>NUCLEOTIDE SEQUENCE [LARGE SCALE GENOMIC DNA]</scope>
</reference>
<feature type="transmembrane region" description="Helical" evidence="12">
    <location>
        <begin position="153"/>
        <end position="170"/>
    </location>
</feature>
<evidence type="ECO:0000256" key="8">
    <source>
        <dbReference type="ARBA" id="ARBA00022833"/>
    </source>
</evidence>